<feature type="repeat" description="NHL" evidence="2">
    <location>
        <begin position="465"/>
        <end position="496"/>
    </location>
</feature>
<protein>
    <submittedName>
        <fullName evidence="6">RING-type domain-containing protein</fullName>
    </submittedName>
</protein>
<dbReference type="InterPro" id="IPR015943">
    <property type="entry name" value="WD40/YVTN_repeat-like_dom_sf"/>
</dbReference>
<dbReference type="Gene3D" id="2.130.10.10">
    <property type="entry name" value="YVTN repeat-like/Quinoprotein amine dehydrogenase"/>
    <property type="match status" value="1"/>
</dbReference>
<evidence type="ECO:0000313" key="6">
    <source>
        <dbReference type="WBParaSite" id="maker-uti_cns_0001608-snap-gene-0.35-mRNA-1"/>
    </source>
</evidence>
<proteinExistence type="predicted"/>
<accession>A0A1I8GD20</accession>
<dbReference type="InterPro" id="IPR001258">
    <property type="entry name" value="NHL_repeat"/>
</dbReference>
<keyword evidence="5" id="KW-1185">Reference proteome</keyword>
<dbReference type="Gene3D" id="2.120.10.30">
    <property type="entry name" value="TolB, C-terminal domain"/>
    <property type="match status" value="1"/>
</dbReference>
<dbReference type="PANTHER" id="PTHR24104:SF25">
    <property type="entry name" value="PROTEIN LIN-41"/>
    <property type="match status" value="1"/>
</dbReference>
<sequence length="1100" mass="119004">YYRARFNALCHKKPSQNTRLTQLGPPSKMASSSSRPGSAAGEATTGKCEIMLCNETSVGRGPRSNLSLCSGHLAADVERVRLLRVDTEARIAALRAGLGDFEPRRQRMASDVRELEVVFDSLEAELDAWRVDIVDSARGRYESLSSKIAACKHVVGYAEAIRAADRSGDYRRVYELAAQVEPTLELLNPSDGSGESGEGGGFMADRGNLTDICSAVRNARYLLDRQMSPLAGDRPASAPPVELRRTLRNLGGEIECLAVCSNTAGFHCSAAGGSRLVAKGASEAQRPLGPACLFVSYDLNERSHHLLVIELPSGQRHRLDAEIDWSLPISDLHCDSSAQRLYISQGEDGCTVVSLSGNVLHKINANSLEHKLGAASAVVSGRDQLFLLDGKEKRLLGIDKSDYSVSADFDLGNFFTGRPWMGGLAISGSRVLVADKGGRSVHKVCSLTGRLIASYPTAGAADSPQLQRPTGLAVDSRGVVCVSDSWGQTVQLFLADGSRCTCWALTASRAAAKDNSTVRRASGCSNRIRCPVSGCCTWPTGATRLVALCEVAPSVGVCPHSGQPLCRGHLHREQRRVRALGLAALKALAEATENYPELRRCLSRQEADQIELEQQFRLLKAQQQYWRRRICDAAKRELDQLTGRIRALEGVVQFSETANRAADAGNWRHVFQLVDQISDSVVYLTECETPSREAESLRAAESLAGTRAAHKALTDGLLQLSAEPVKTLGPVTGGGRIWRVAICDNTASHWVCSSGSNTDEGLVTRSRSTPTGAGGSWRRLAPVCLVVAFHADDQPDHLALLAMKGGSSDTPIGRLTPPLRWSSPVHSLRCDSGHQLLYLTQGRAGLFILDLTGRLRRRLTPQALGLPPRSRLTGLSVPPGSQRFYALSYAEQKVAIVSRQPPWPVLASLDVSGCYSAAFFTESLAWCRHGRRLLITDWAGRAIRRLDVDTGRVVATLTGGDGDAVAFQSPYDVLTDQRGRLYIADVASRVIRLLDADGRRCLRVFEVGFDGDVGDGKIMEQRKSRAQTVGSDAGEAQIGNDSQAAGSPMCLDLWEGGASGRWDWLVVADSNGYQALLKIPIKAPCKLLRQSHRQNGYTLL</sequence>
<dbReference type="SUPFAM" id="SSF63829">
    <property type="entry name" value="Calcium-dependent phosphotriesterase"/>
    <property type="match status" value="1"/>
</dbReference>
<feature type="coiled-coil region" evidence="3">
    <location>
        <begin position="602"/>
        <end position="651"/>
    </location>
</feature>
<feature type="compositionally biased region" description="Low complexity" evidence="4">
    <location>
        <begin position="24"/>
        <end position="41"/>
    </location>
</feature>
<evidence type="ECO:0000256" key="3">
    <source>
        <dbReference type="SAM" id="Coils"/>
    </source>
</evidence>
<reference evidence="6" key="1">
    <citation type="submission" date="2016-11" db="UniProtKB">
        <authorList>
            <consortium name="WormBaseParasite"/>
        </authorList>
    </citation>
    <scope>IDENTIFICATION</scope>
</reference>
<dbReference type="InterPro" id="IPR050952">
    <property type="entry name" value="TRIM-NHL_E3_ligases"/>
</dbReference>
<evidence type="ECO:0000256" key="4">
    <source>
        <dbReference type="SAM" id="MobiDB-lite"/>
    </source>
</evidence>
<keyword evidence="1" id="KW-0677">Repeat</keyword>
<dbReference type="InterPro" id="IPR011042">
    <property type="entry name" value="6-blade_b-propeller_TolB-like"/>
</dbReference>
<dbReference type="GO" id="GO:0008270">
    <property type="term" value="F:zinc ion binding"/>
    <property type="evidence" value="ECO:0007669"/>
    <property type="project" value="UniProtKB-KW"/>
</dbReference>
<keyword evidence="3" id="KW-0175">Coiled coil</keyword>
<dbReference type="SUPFAM" id="SSF63825">
    <property type="entry name" value="YWTD domain"/>
    <property type="match status" value="1"/>
</dbReference>
<feature type="coiled-coil region" evidence="3">
    <location>
        <begin position="105"/>
        <end position="132"/>
    </location>
</feature>
<feature type="region of interest" description="Disordered" evidence="4">
    <location>
        <begin position="15"/>
        <end position="43"/>
    </location>
</feature>
<evidence type="ECO:0000256" key="2">
    <source>
        <dbReference type="PROSITE-ProRule" id="PRU00504"/>
    </source>
</evidence>
<dbReference type="Proteomes" id="UP000095280">
    <property type="component" value="Unplaced"/>
</dbReference>
<name>A0A1I8GD20_9PLAT</name>
<dbReference type="WBParaSite" id="maker-uti_cns_0001608-snap-gene-0.35-mRNA-1">
    <property type="protein sequence ID" value="maker-uti_cns_0001608-snap-gene-0.35-mRNA-1"/>
    <property type="gene ID" value="maker-uti_cns_0001608-snap-gene-0.35"/>
</dbReference>
<organism evidence="5 6">
    <name type="scientific">Macrostomum lignano</name>
    <dbReference type="NCBI Taxonomy" id="282301"/>
    <lineage>
        <taxon>Eukaryota</taxon>
        <taxon>Metazoa</taxon>
        <taxon>Spiralia</taxon>
        <taxon>Lophotrochozoa</taxon>
        <taxon>Platyhelminthes</taxon>
        <taxon>Rhabditophora</taxon>
        <taxon>Macrostomorpha</taxon>
        <taxon>Macrostomida</taxon>
        <taxon>Macrostomidae</taxon>
        <taxon>Macrostomum</taxon>
    </lineage>
</organism>
<evidence type="ECO:0000313" key="5">
    <source>
        <dbReference type="Proteomes" id="UP000095280"/>
    </source>
</evidence>
<dbReference type="AlphaFoldDB" id="A0A1I8GD20"/>
<dbReference type="PANTHER" id="PTHR24104">
    <property type="entry name" value="E3 UBIQUITIN-PROTEIN LIGASE NHLRC1-RELATED"/>
    <property type="match status" value="1"/>
</dbReference>
<dbReference type="PROSITE" id="PS51125">
    <property type="entry name" value="NHL"/>
    <property type="match status" value="1"/>
</dbReference>
<dbReference type="Pfam" id="PF01436">
    <property type="entry name" value="NHL"/>
    <property type="match status" value="1"/>
</dbReference>
<evidence type="ECO:0000256" key="1">
    <source>
        <dbReference type="ARBA" id="ARBA00022737"/>
    </source>
</evidence>